<evidence type="ECO:0000256" key="1">
    <source>
        <dbReference type="SAM" id="MobiDB-lite"/>
    </source>
</evidence>
<dbReference type="Pfam" id="PF13569">
    <property type="entry name" value="DUF4132"/>
    <property type="match status" value="1"/>
</dbReference>
<dbReference type="RefSeq" id="WP_227563536.1">
    <property type="nucleotide sequence ID" value="NZ_CP101989.1"/>
</dbReference>
<keyword evidence="4" id="KW-1185">Reference proteome</keyword>
<feature type="compositionally biased region" description="Basic and acidic residues" evidence="1">
    <location>
        <begin position="935"/>
        <end position="950"/>
    </location>
</feature>
<feature type="region of interest" description="Disordered" evidence="1">
    <location>
        <begin position="923"/>
        <end position="950"/>
    </location>
</feature>
<sequence length="1205" mass="129767">MAFFGLVRGRTAADDGPPRAWVRDLEQAVAPLPDAPAIVAYVLTGRDPAPVAALSSASSPAYHWLPSGRGHTGAVEAPVVRSLYGGFADVDAAVLRRWGHVLDAADAPMQGWGATAAPLGGALWHDVMIAQMVAATPGADPLPASFADLVRVAALDDVTPRDLVVALLTISVKGRYSHRYDCVELARLPGFADALLEHPDVVNAALTRGAVDARVAALRVVGETLPDDRLGAVVDAIAHAATASSTQVRERGEQLLARAPGATAALRTVAVRGTPPARAHALDLLVRYPEEVEWARRTAAADRAGHVQALLAQWDAAAAAAATGAEDDLLPDPLPPVRWAVPRDAAEASARHLVDLVTDGVTAHNRIVQQHSGRYPGESARLLPSPAPGARDDLVALLTSDDPPWRVTTLGLDHWRASGLLQTMATDGGLDTVRAVKLVVALGLDAVLPGHDGGAHVLRALYARTGAPDLRTLQAMLDAAGVDGFALIWRSWSRRWGPRLGRGWDDADVWPFVAENLDRILDDVSGGEWDMDELSAITAVATLPRQPARVVEHLLSLALGTRKALRGPAQEALAGTPGIAARAAAGLLDGRTQCRLAAAQWLARLADPVALPALQRAWATERQDVVRGALLDALVAVGERAETYLDPQATSRTAAKAVAKGLPAALDWCAWDALPQVRWASSGEPVAIEVLQWLCLTAVKSRSPEPDAVLRQYAALFDPADRERFAHHLLTAWLQADLAPHPPEVAEDQLRAYAPANHFWLTSSGRPYEDMTVEELTAALLPTFLRQPAGSATASKGVLAVVAACGGRDVVAPAERYLREWYGQRAAQGKALIAMLAWVEHPAATQLVLSIGSRFRTKSFQQEAVAQAQALAERKGWTVDELADRTIPTAGFDDDGVLELPYGPRTFVARLLPDLTVEVRDPDGKVLKTLPPPRQSDDQDQAKESRKALTAAKKDVRTIAELQGRRLYEAMCTERSWSAEDWQRYLCAHPVVGPAVRRLVWVATDEGAEPVVFRPLDDGTLTDVDDAPVTLAPSARVRVAHDSILTPEQVAAWTGHLADYEVAPLFQQLGRGLRALTEQDRALLELDDLQGHVLGAFALRSRATRLGWTRGTPEDGGWFYWYAKRFPTLGILASIEFTGNTLPEEDREVALTTLSFCREQQPGAQAERLTLGDVPAVLVSECWHDMREIAAQGSGFDPDWKRREL</sequence>
<dbReference type="InterPro" id="IPR025406">
    <property type="entry name" value="DUF4132"/>
</dbReference>
<dbReference type="EMBL" id="CP101989">
    <property type="protein sequence ID" value="UUI65043.1"/>
    <property type="molecule type" value="Genomic_DNA"/>
</dbReference>
<organism evidence="3 4">
    <name type="scientific">Cellulomonas wangsupingiae</name>
    <dbReference type="NCBI Taxonomy" id="2968085"/>
    <lineage>
        <taxon>Bacteria</taxon>
        <taxon>Bacillati</taxon>
        <taxon>Actinomycetota</taxon>
        <taxon>Actinomycetes</taxon>
        <taxon>Micrococcales</taxon>
        <taxon>Cellulomonadaceae</taxon>
        <taxon>Cellulomonas</taxon>
    </lineage>
</organism>
<name>A0ABY5K5I2_9CELL</name>
<gene>
    <name evidence="3" type="ORF">NP075_18340</name>
</gene>
<evidence type="ECO:0000313" key="4">
    <source>
        <dbReference type="Proteomes" id="UP001317322"/>
    </source>
</evidence>
<protein>
    <submittedName>
        <fullName evidence="3">DUF4132 domain-containing protein</fullName>
    </submittedName>
</protein>
<reference evidence="3 4" key="1">
    <citation type="submission" date="2022-07" db="EMBL/GenBank/DDBJ databases">
        <title>Novel species in genus cellulomonas.</title>
        <authorList>
            <person name="Ye L."/>
        </authorList>
    </citation>
    <scope>NUCLEOTIDE SEQUENCE [LARGE SCALE GENOMIC DNA]</scope>
    <source>
        <strain evidence="4">zg-Y908</strain>
    </source>
</reference>
<evidence type="ECO:0000313" key="3">
    <source>
        <dbReference type="EMBL" id="UUI65043.1"/>
    </source>
</evidence>
<dbReference type="Proteomes" id="UP001317322">
    <property type="component" value="Chromosome"/>
</dbReference>
<evidence type="ECO:0000259" key="2">
    <source>
        <dbReference type="Pfam" id="PF13569"/>
    </source>
</evidence>
<feature type="domain" description="DUF4132" evidence="2">
    <location>
        <begin position="924"/>
        <end position="1108"/>
    </location>
</feature>
<proteinExistence type="predicted"/>
<accession>A0ABY5K5I2</accession>